<name>A0A1I7TNR6_9PELO</name>
<evidence type="ECO:0000313" key="3">
    <source>
        <dbReference type="WBParaSite" id="Csp11.Scaffold629.g10266.t1"/>
    </source>
</evidence>
<dbReference type="AlphaFoldDB" id="A0A1I7TNR6"/>
<feature type="signal peptide" evidence="1">
    <location>
        <begin position="1"/>
        <end position="16"/>
    </location>
</feature>
<protein>
    <submittedName>
        <fullName evidence="3">Uncharacterized protein</fullName>
    </submittedName>
</protein>
<reference evidence="3" key="1">
    <citation type="submission" date="2016-11" db="UniProtKB">
        <authorList>
            <consortium name="WormBaseParasite"/>
        </authorList>
    </citation>
    <scope>IDENTIFICATION</scope>
</reference>
<dbReference type="eggNOG" id="ENOG502TJB0">
    <property type="taxonomic scope" value="Eukaryota"/>
</dbReference>
<keyword evidence="2" id="KW-1185">Reference proteome</keyword>
<evidence type="ECO:0000313" key="2">
    <source>
        <dbReference type="Proteomes" id="UP000095282"/>
    </source>
</evidence>
<dbReference type="WBParaSite" id="Csp11.Scaffold629.g10266.t1">
    <property type="protein sequence ID" value="Csp11.Scaffold629.g10266.t1"/>
    <property type="gene ID" value="Csp11.Scaffold629.g10266"/>
</dbReference>
<organism evidence="2 3">
    <name type="scientific">Caenorhabditis tropicalis</name>
    <dbReference type="NCBI Taxonomy" id="1561998"/>
    <lineage>
        <taxon>Eukaryota</taxon>
        <taxon>Metazoa</taxon>
        <taxon>Ecdysozoa</taxon>
        <taxon>Nematoda</taxon>
        <taxon>Chromadorea</taxon>
        <taxon>Rhabditida</taxon>
        <taxon>Rhabditina</taxon>
        <taxon>Rhabditomorpha</taxon>
        <taxon>Rhabditoidea</taxon>
        <taxon>Rhabditidae</taxon>
        <taxon>Peloderinae</taxon>
        <taxon>Caenorhabditis</taxon>
    </lineage>
</organism>
<evidence type="ECO:0000256" key="1">
    <source>
        <dbReference type="SAM" id="SignalP"/>
    </source>
</evidence>
<keyword evidence="1" id="KW-0732">Signal</keyword>
<proteinExistence type="predicted"/>
<dbReference type="Proteomes" id="UP000095282">
    <property type="component" value="Unplaced"/>
</dbReference>
<accession>A0A1I7TNR6</accession>
<sequence>MFQFIFIFTVFISCSSEIPYVKYCRHKSTGKCAAVDIWFGQYEFKRLFPMKCLKDSCPNGFVCEQNEKCWNEVKSEDYCNKKCVELELVNGEWELIKLK</sequence>
<feature type="chain" id="PRO_5009307762" evidence="1">
    <location>
        <begin position="17"/>
        <end position="99"/>
    </location>
</feature>